<evidence type="ECO:0000259" key="2">
    <source>
        <dbReference type="Pfam" id="PF13477"/>
    </source>
</evidence>
<reference evidence="3" key="2">
    <citation type="journal article" date="2021" name="J Anim Sci Technol">
        <title>Complete genome sequence of Paenibacillus konkukensis sp. nov. SK3146 as a potential probiotic strain.</title>
        <authorList>
            <person name="Jung H.I."/>
            <person name="Park S."/>
            <person name="Niu K.M."/>
            <person name="Lee S.W."/>
            <person name="Kothari D."/>
            <person name="Yi K.J."/>
            <person name="Kim S.K."/>
        </authorList>
    </citation>
    <scope>NUCLEOTIDE SEQUENCE</scope>
    <source>
        <strain evidence="3">SK3146</strain>
    </source>
</reference>
<dbReference type="CDD" id="cd03808">
    <property type="entry name" value="GT4_CapM-like"/>
    <property type="match status" value="1"/>
</dbReference>
<dbReference type="Proteomes" id="UP001057134">
    <property type="component" value="Chromosome"/>
</dbReference>
<reference evidence="3" key="1">
    <citation type="submission" date="2018-02" db="EMBL/GenBank/DDBJ databases">
        <authorList>
            <person name="Kim S.-K."/>
            <person name="Jung H.-I."/>
            <person name="Lee S.-W."/>
        </authorList>
    </citation>
    <scope>NUCLEOTIDE SEQUENCE</scope>
    <source>
        <strain evidence="3">SK3146</strain>
    </source>
</reference>
<dbReference type="InterPro" id="IPR028098">
    <property type="entry name" value="Glyco_trans_4-like_N"/>
</dbReference>
<dbReference type="Pfam" id="PF13477">
    <property type="entry name" value="Glyco_trans_4_2"/>
    <property type="match status" value="1"/>
</dbReference>
<evidence type="ECO:0000313" key="4">
    <source>
        <dbReference type="Proteomes" id="UP001057134"/>
    </source>
</evidence>
<dbReference type="InterPro" id="IPR001296">
    <property type="entry name" value="Glyco_trans_1"/>
</dbReference>
<dbReference type="SUPFAM" id="SSF53756">
    <property type="entry name" value="UDP-Glycosyltransferase/glycogen phosphorylase"/>
    <property type="match status" value="1"/>
</dbReference>
<proteinExistence type="predicted"/>
<dbReference type="EC" id="2.4.-.-" evidence="3"/>
<keyword evidence="3" id="KW-0808">Transferase</keyword>
<feature type="domain" description="Glycosyl transferase family 1" evidence="1">
    <location>
        <begin position="184"/>
        <end position="350"/>
    </location>
</feature>
<name>A0ABY4RSZ7_9BACL</name>
<organism evidence="3 4">
    <name type="scientific">Paenibacillus konkukensis</name>
    <dbReference type="NCBI Taxonomy" id="2020716"/>
    <lineage>
        <taxon>Bacteria</taxon>
        <taxon>Bacillati</taxon>
        <taxon>Bacillota</taxon>
        <taxon>Bacilli</taxon>
        <taxon>Bacillales</taxon>
        <taxon>Paenibacillaceae</taxon>
        <taxon>Paenibacillus</taxon>
    </lineage>
</organism>
<feature type="domain" description="Glycosyltransferase subfamily 4-like N-terminal" evidence="2">
    <location>
        <begin position="4"/>
        <end position="146"/>
    </location>
</feature>
<keyword evidence="4" id="KW-1185">Reference proteome</keyword>
<accession>A0ABY4RSZ7</accession>
<dbReference type="PANTHER" id="PTHR45947:SF3">
    <property type="entry name" value="SULFOQUINOVOSYL TRANSFERASE SQD2"/>
    <property type="match status" value="1"/>
</dbReference>
<sequence>MAKKVLFCATVDYHFQAFHLPYMKWFQEQGWEVHVAASGKLELPYTDKKFDIPFRRSPFKLGNIDVYAKLKSIIDDNNYELVHCHTPMGGVLARLAARGARRRGTRVLYTAHGFHFCKGAPLLNWLVYYPIEKMLSRYTDRLITINEEDHRLAVERRFKAGRVDRVHGVGVDLERFRPLGDQARQEARAKLGYAPDDFLMFYAAEFNRNKNQQWLIRALALAGSDAPRARLLLAGEGELKEACANLARELGVERQVEFLGYRSDIAELLPLCDAAVASSLREGLPVNIMEAMACGLPVIATENRGHSELIADGLSGYVIRGLDERQCAERIAQLSQSRALRERMGRESRDRMRHYSLERVGVELTGIYAHYFLEGGDETKSKYSGAYI</sequence>
<dbReference type="PANTHER" id="PTHR45947">
    <property type="entry name" value="SULFOQUINOVOSYL TRANSFERASE SQD2"/>
    <property type="match status" value="1"/>
</dbReference>
<evidence type="ECO:0000259" key="1">
    <source>
        <dbReference type="Pfam" id="PF00534"/>
    </source>
</evidence>
<protein>
    <submittedName>
        <fullName evidence="3">Glycosyltransferase EpsD</fullName>
        <ecNumber evidence="3">2.4.-.-</ecNumber>
    </submittedName>
</protein>
<dbReference type="GO" id="GO:0016757">
    <property type="term" value="F:glycosyltransferase activity"/>
    <property type="evidence" value="ECO:0007669"/>
    <property type="project" value="UniProtKB-KW"/>
</dbReference>
<dbReference type="Pfam" id="PF00534">
    <property type="entry name" value="Glycos_transf_1"/>
    <property type="match status" value="1"/>
</dbReference>
<dbReference type="Gene3D" id="3.40.50.2000">
    <property type="entry name" value="Glycogen Phosphorylase B"/>
    <property type="match status" value="2"/>
</dbReference>
<keyword evidence="3" id="KW-0328">Glycosyltransferase</keyword>
<gene>
    <name evidence="3" type="primary">epsD_1</name>
    <name evidence="3" type="ORF">SK3146_04985</name>
</gene>
<dbReference type="InterPro" id="IPR050194">
    <property type="entry name" value="Glycosyltransferase_grp1"/>
</dbReference>
<dbReference type="RefSeq" id="WP_249861301.1">
    <property type="nucleotide sequence ID" value="NZ_CP027059.1"/>
</dbReference>
<evidence type="ECO:0000313" key="3">
    <source>
        <dbReference type="EMBL" id="UQZ85696.1"/>
    </source>
</evidence>
<dbReference type="EMBL" id="CP027059">
    <property type="protein sequence ID" value="UQZ85696.1"/>
    <property type="molecule type" value="Genomic_DNA"/>
</dbReference>